<dbReference type="Pfam" id="PF00120">
    <property type="entry name" value="Gln-synt_C"/>
    <property type="match status" value="1"/>
</dbReference>
<dbReference type="InterPro" id="IPR052725">
    <property type="entry name" value="GS_Type-3"/>
</dbReference>
<dbReference type="GO" id="GO:0004356">
    <property type="term" value="F:glutamine synthetase activity"/>
    <property type="evidence" value="ECO:0007669"/>
    <property type="project" value="InterPro"/>
</dbReference>
<evidence type="ECO:0000313" key="5">
    <source>
        <dbReference type="EMBL" id="QNM06737.1"/>
    </source>
</evidence>
<keyword evidence="6" id="KW-1185">Reference proteome</keyword>
<accession>A0A7G9G7F5</accession>
<dbReference type="SMART" id="SM01230">
    <property type="entry name" value="Gln-synt_C"/>
    <property type="match status" value="1"/>
</dbReference>
<dbReference type="SUPFAM" id="SSF55931">
    <property type="entry name" value="Glutamine synthetase/guanido kinase"/>
    <property type="match status" value="1"/>
</dbReference>
<dbReference type="Gene3D" id="3.30.590.10">
    <property type="entry name" value="Glutamine synthetase/guanido kinase, catalytic domain"/>
    <property type="match status" value="1"/>
</dbReference>
<dbReference type="PANTHER" id="PTHR42974:SF1">
    <property type="entry name" value="TYPE-3 GLUTAMINE SYNTHETASE"/>
    <property type="match status" value="1"/>
</dbReference>
<dbReference type="PROSITE" id="PS00181">
    <property type="entry name" value="GLNA_ATP"/>
    <property type="match status" value="1"/>
</dbReference>
<dbReference type="PANTHER" id="PTHR42974">
    <property type="entry name" value="GLUTAMINE SYNTHETASE"/>
    <property type="match status" value="1"/>
</dbReference>
<dbReference type="Pfam" id="PF18318">
    <property type="entry name" value="Gln-synt_C-ter"/>
    <property type="match status" value="1"/>
</dbReference>
<dbReference type="Proteomes" id="UP000515823">
    <property type="component" value="Chromosome"/>
</dbReference>
<evidence type="ECO:0000259" key="3">
    <source>
        <dbReference type="PROSITE" id="PS51986"/>
    </source>
</evidence>
<dbReference type="EMBL" id="CP060634">
    <property type="protein sequence ID" value="QNM06737.1"/>
    <property type="molecule type" value="Genomic_DNA"/>
</dbReference>
<dbReference type="AlphaFoldDB" id="A0A7G9G7F5"/>
<evidence type="ECO:0000259" key="4">
    <source>
        <dbReference type="PROSITE" id="PS51987"/>
    </source>
</evidence>
<organism evidence="5 6">
    <name type="scientific">Qiania dongpingensis</name>
    <dbReference type="NCBI Taxonomy" id="2763669"/>
    <lineage>
        <taxon>Bacteria</taxon>
        <taxon>Bacillati</taxon>
        <taxon>Bacillota</taxon>
        <taxon>Clostridia</taxon>
        <taxon>Lachnospirales</taxon>
        <taxon>Lachnospiraceae</taxon>
        <taxon>Qiania</taxon>
    </lineage>
</organism>
<dbReference type="KEGG" id="qdo:H9Q78_06375"/>
<proteinExistence type="inferred from homology"/>
<evidence type="ECO:0000256" key="2">
    <source>
        <dbReference type="RuleBase" id="RU000384"/>
    </source>
</evidence>
<dbReference type="PROSITE" id="PS51987">
    <property type="entry name" value="GS_CATALYTIC"/>
    <property type="match status" value="1"/>
</dbReference>
<protein>
    <submittedName>
        <fullName evidence="5">Glutamine synthetase III</fullName>
    </submittedName>
</protein>
<dbReference type="Gene3D" id="1.20.120.1560">
    <property type="match status" value="1"/>
</dbReference>
<dbReference type="InterPro" id="IPR040577">
    <property type="entry name" value="Gln-synt_C"/>
</dbReference>
<evidence type="ECO:0000313" key="6">
    <source>
        <dbReference type="Proteomes" id="UP000515823"/>
    </source>
</evidence>
<dbReference type="GO" id="GO:0006542">
    <property type="term" value="P:glutamine biosynthetic process"/>
    <property type="evidence" value="ECO:0007669"/>
    <property type="project" value="InterPro"/>
</dbReference>
<dbReference type="InterPro" id="IPR014746">
    <property type="entry name" value="Gln_synth/guanido_kin_cat_dom"/>
</dbReference>
<comment type="similarity">
    <text evidence="1 2">Belongs to the glutamine synthetase family.</text>
</comment>
<dbReference type="InterPro" id="IPR027303">
    <property type="entry name" value="Gln_synth_gly_rich_site"/>
</dbReference>
<gene>
    <name evidence="5" type="ORF">H9Q78_06375</name>
</gene>
<name>A0A7G9G7F5_9FIRM</name>
<dbReference type="InterPro" id="IPR008146">
    <property type="entry name" value="Gln_synth_cat_dom"/>
</dbReference>
<dbReference type="InterPro" id="IPR022147">
    <property type="entry name" value="GSIII_N"/>
</dbReference>
<feature type="domain" description="GS beta-grasp" evidence="3">
    <location>
        <begin position="66"/>
        <end position="160"/>
    </location>
</feature>
<sequence>MCEKFVNVEKIFGENVFTLGKMKERLPKKIYAEVKNIIDHGGEMSLATADVVAKAMKDWAVEHGATHYTHWFQPLTGITAEKHDSFIMNPDEEGHMLMEFSGKELIKGEPDASSFPSGGLRATFEARGYTAWDCTSPAFLKEDATGAILCIPTAFCSYKGEALDKKTPLLRSLEALSEQALRIARLFGNTEATKVTASVGPEQEYFLVDRGLYLQRKDLIYAGRTLFGAPAPKGQEMDDHYFGVIKERIGSFMKDLNVELWKLGISAKTQHNEVAPAQHELAPIFNNANIAVDHNQLVMETMKKVAQRHGLACLLHEKPFAGVNGSGKHDNWSICTDNGVNMLDPGETPNQNIQFLLVLACIIKGVDIHADLLRQSAANVGNDHRLGANEAPPAIISMFLGEQLEDVVKQLIETGEAASCKEGGRLYTGVSTLPDLAKDATDRNRTSPFAFTGNKFEFRMVGSSDSIASPNTTLNAIVAEAFCEAADILEKADDFDMAVHDLIKEYLTEHQRIIFNGNGYSEEWVTEAERRGLPNIKSMVDSVPSLTTDKAVKLFEKFHIFTKAELESRAEILYETYAKAINIEALTMADMAGKQLIPAVITYTTELAASLSAVSEACPEADVSVQKELLIETSSLLAESQKAFKKLKEVTAESAAIENVEAQAKSYHDKVMPAMTALRAPLDKLEMIVDKEIWPIPSYGDLTFEV</sequence>
<dbReference type="Pfam" id="PF12437">
    <property type="entry name" value="GSIII_N"/>
    <property type="match status" value="1"/>
</dbReference>
<dbReference type="InterPro" id="IPR008147">
    <property type="entry name" value="Gln_synt_N"/>
</dbReference>
<dbReference type="PROSITE" id="PS51986">
    <property type="entry name" value="GS_BETA_GRASP"/>
    <property type="match status" value="1"/>
</dbReference>
<reference evidence="5 6" key="1">
    <citation type="submission" date="2020-08" db="EMBL/GenBank/DDBJ databases">
        <authorList>
            <person name="Liu C."/>
            <person name="Sun Q."/>
        </authorList>
    </citation>
    <scope>NUCLEOTIDE SEQUENCE [LARGE SCALE GENOMIC DNA]</scope>
    <source>
        <strain evidence="5 6">NSJ-38</strain>
    </source>
</reference>
<feature type="domain" description="GS catalytic" evidence="4">
    <location>
        <begin position="165"/>
        <end position="596"/>
    </location>
</feature>
<evidence type="ECO:0000256" key="1">
    <source>
        <dbReference type="PROSITE-ProRule" id="PRU01330"/>
    </source>
</evidence>
<dbReference type="RefSeq" id="WP_249304396.1">
    <property type="nucleotide sequence ID" value="NZ_CP060634.1"/>
</dbReference>